<gene>
    <name evidence="3" type="ORF">EHYA_03712</name>
</gene>
<keyword evidence="2" id="KW-0812">Transmembrane</keyword>
<evidence type="ECO:0000256" key="1">
    <source>
        <dbReference type="SAM" id="MobiDB-lite"/>
    </source>
</evidence>
<organism evidence="3 4">
    <name type="scientific">Embleya hyalina</name>
    <dbReference type="NCBI Taxonomy" id="516124"/>
    <lineage>
        <taxon>Bacteria</taxon>
        <taxon>Bacillati</taxon>
        <taxon>Actinomycetota</taxon>
        <taxon>Actinomycetes</taxon>
        <taxon>Kitasatosporales</taxon>
        <taxon>Streptomycetaceae</taxon>
        <taxon>Embleya</taxon>
    </lineage>
</organism>
<feature type="transmembrane region" description="Helical" evidence="2">
    <location>
        <begin position="77"/>
        <end position="98"/>
    </location>
</feature>
<reference evidence="3 4" key="1">
    <citation type="submission" date="2018-12" db="EMBL/GenBank/DDBJ databases">
        <title>Draft genome sequence of Embleya hyalina NBRC 13850T.</title>
        <authorList>
            <person name="Komaki H."/>
            <person name="Hosoyama A."/>
            <person name="Kimura A."/>
            <person name="Ichikawa N."/>
            <person name="Tamura T."/>
        </authorList>
    </citation>
    <scope>NUCLEOTIDE SEQUENCE [LARGE SCALE GENOMIC DNA]</scope>
    <source>
        <strain evidence="3 4">NBRC 13850</strain>
    </source>
</reference>
<comment type="caution">
    <text evidence="3">The sequence shown here is derived from an EMBL/GenBank/DDBJ whole genome shotgun (WGS) entry which is preliminary data.</text>
</comment>
<dbReference type="OrthoDB" id="3359627at2"/>
<dbReference type="EMBL" id="BIFH01000019">
    <property type="protein sequence ID" value="GCD96028.1"/>
    <property type="molecule type" value="Genomic_DNA"/>
</dbReference>
<keyword evidence="2" id="KW-1133">Transmembrane helix</keyword>
<dbReference type="RefSeq" id="WP_126638113.1">
    <property type="nucleotide sequence ID" value="NZ_BIFH01000019.1"/>
</dbReference>
<sequence>MTFRFTRSRLRPGRDDESAGIGGEGETSDRALAPVAPTQAAPEWPSIHASGGSVAAGNNVKTVVTGNHNVMHVNSPVLVAMTALVAMGIVAVIVFVAVRENDTGSGNRTRGAGPLVPGPEKPPAATVPSILPSDDGPGAQPPTTSPPGVGVADTPPLTASVDYAPDPNKCHGWSFPGKSPRDIPVPPGEPTAEWAHGLGGIDHGTTPIVVTVEGRRDYNVTLRAIRVIERQESKLAPGTNVVLRLGCGSGLPISPRMVIDFADANPRVRQEGGEEFSYKVAGNDTQRFGIEAQSPVINWRACDCVIAWKLALDWTYQGKQGTLIIDDQGAPFRTGGNNSTEYPSLIKSGAVWE</sequence>
<name>A0A401YN56_9ACTN</name>
<feature type="region of interest" description="Disordered" evidence="1">
    <location>
        <begin position="1"/>
        <end position="42"/>
    </location>
</feature>
<dbReference type="Proteomes" id="UP000286931">
    <property type="component" value="Unassembled WGS sequence"/>
</dbReference>
<evidence type="ECO:0000313" key="4">
    <source>
        <dbReference type="Proteomes" id="UP000286931"/>
    </source>
</evidence>
<keyword evidence="4" id="KW-1185">Reference proteome</keyword>
<evidence type="ECO:0000256" key="2">
    <source>
        <dbReference type="SAM" id="Phobius"/>
    </source>
</evidence>
<feature type="region of interest" description="Disordered" evidence="1">
    <location>
        <begin position="102"/>
        <end position="165"/>
    </location>
</feature>
<protein>
    <submittedName>
        <fullName evidence="3">Transcriptional regulator</fullName>
    </submittedName>
</protein>
<keyword evidence="2" id="KW-0472">Membrane</keyword>
<feature type="compositionally biased region" description="Basic residues" evidence="1">
    <location>
        <begin position="1"/>
        <end position="11"/>
    </location>
</feature>
<accession>A0A401YN56</accession>
<dbReference type="AlphaFoldDB" id="A0A401YN56"/>
<proteinExistence type="predicted"/>
<evidence type="ECO:0000313" key="3">
    <source>
        <dbReference type="EMBL" id="GCD96028.1"/>
    </source>
</evidence>